<dbReference type="InterPro" id="IPR013763">
    <property type="entry name" value="Cyclin-like_dom"/>
</dbReference>
<dbReference type="SUPFAM" id="SSF47954">
    <property type="entry name" value="Cyclin-like"/>
    <property type="match status" value="1"/>
</dbReference>
<dbReference type="GO" id="GO:0016538">
    <property type="term" value="F:cyclin-dependent protein serine/threonine kinase regulator activity"/>
    <property type="evidence" value="ECO:0007669"/>
    <property type="project" value="TreeGrafter"/>
</dbReference>
<gene>
    <name evidence="4" type="ORF">C8F04DRAFT_1151389</name>
</gene>
<dbReference type="CDD" id="cd20557">
    <property type="entry name" value="CYCLIN_ScPCL1-like"/>
    <property type="match status" value="1"/>
</dbReference>
<reference evidence="4" key="1">
    <citation type="submission" date="2023-03" db="EMBL/GenBank/DDBJ databases">
        <title>Massive genome expansion in bonnet fungi (Mycena s.s.) driven by repeated elements and novel gene families across ecological guilds.</title>
        <authorList>
            <consortium name="Lawrence Berkeley National Laboratory"/>
            <person name="Harder C.B."/>
            <person name="Miyauchi S."/>
            <person name="Viragh M."/>
            <person name="Kuo A."/>
            <person name="Thoen E."/>
            <person name="Andreopoulos B."/>
            <person name="Lu D."/>
            <person name="Skrede I."/>
            <person name="Drula E."/>
            <person name="Henrissat B."/>
            <person name="Morin E."/>
            <person name="Kohler A."/>
            <person name="Barry K."/>
            <person name="LaButti K."/>
            <person name="Morin E."/>
            <person name="Salamov A."/>
            <person name="Lipzen A."/>
            <person name="Mereny Z."/>
            <person name="Hegedus B."/>
            <person name="Baldrian P."/>
            <person name="Stursova M."/>
            <person name="Weitz H."/>
            <person name="Taylor A."/>
            <person name="Grigoriev I.V."/>
            <person name="Nagy L.G."/>
            <person name="Martin F."/>
            <person name="Kauserud H."/>
        </authorList>
    </citation>
    <scope>NUCLEOTIDE SEQUENCE</scope>
    <source>
        <strain evidence="4">CBHHK200</strain>
    </source>
</reference>
<protein>
    <recommendedName>
        <fullName evidence="3">Cyclin-like domain-containing protein</fullName>
    </recommendedName>
</protein>
<evidence type="ECO:0000259" key="3">
    <source>
        <dbReference type="SMART" id="SM00385"/>
    </source>
</evidence>
<feature type="compositionally biased region" description="Gly residues" evidence="2">
    <location>
        <begin position="295"/>
        <end position="304"/>
    </location>
</feature>
<organism evidence="4 5">
    <name type="scientific">Mycena alexandri</name>
    <dbReference type="NCBI Taxonomy" id="1745969"/>
    <lineage>
        <taxon>Eukaryota</taxon>
        <taxon>Fungi</taxon>
        <taxon>Dikarya</taxon>
        <taxon>Basidiomycota</taxon>
        <taxon>Agaricomycotina</taxon>
        <taxon>Agaricomycetes</taxon>
        <taxon>Agaricomycetidae</taxon>
        <taxon>Agaricales</taxon>
        <taxon>Marasmiineae</taxon>
        <taxon>Mycenaceae</taxon>
        <taxon>Mycena</taxon>
    </lineage>
</organism>
<dbReference type="GO" id="GO:0005634">
    <property type="term" value="C:nucleus"/>
    <property type="evidence" value="ECO:0007669"/>
    <property type="project" value="TreeGrafter"/>
</dbReference>
<dbReference type="GO" id="GO:0019901">
    <property type="term" value="F:protein kinase binding"/>
    <property type="evidence" value="ECO:0007669"/>
    <property type="project" value="InterPro"/>
</dbReference>
<dbReference type="GO" id="GO:0000307">
    <property type="term" value="C:cyclin-dependent protein kinase holoenzyme complex"/>
    <property type="evidence" value="ECO:0007669"/>
    <property type="project" value="TreeGrafter"/>
</dbReference>
<evidence type="ECO:0000256" key="2">
    <source>
        <dbReference type="SAM" id="MobiDB-lite"/>
    </source>
</evidence>
<accession>A0AAD6RZM5</accession>
<dbReference type="AlphaFoldDB" id="A0AAD6RZM5"/>
<dbReference type="Gene3D" id="1.10.472.10">
    <property type="entry name" value="Cyclin-like"/>
    <property type="match status" value="1"/>
</dbReference>
<dbReference type="Proteomes" id="UP001218188">
    <property type="component" value="Unassembled WGS sequence"/>
</dbReference>
<comment type="caution">
    <text evidence="4">The sequence shown here is derived from an EMBL/GenBank/DDBJ whole genome shotgun (WGS) entry which is preliminary data.</text>
</comment>
<dbReference type="InterPro" id="IPR013922">
    <property type="entry name" value="Cyclin_PHO80-like"/>
</dbReference>
<dbReference type="InterPro" id="IPR036915">
    <property type="entry name" value="Cyclin-like_sf"/>
</dbReference>
<dbReference type="Pfam" id="PF00134">
    <property type="entry name" value="Cyclin_N"/>
    <property type="match status" value="1"/>
</dbReference>
<name>A0AAD6RZM5_9AGAR</name>
<dbReference type="SMART" id="SM00385">
    <property type="entry name" value="CYCLIN"/>
    <property type="match status" value="1"/>
</dbReference>
<dbReference type="EMBL" id="JARJCM010000337">
    <property type="protein sequence ID" value="KAJ7018526.1"/>
    <property type="molecule type" value="Genomic_DNA"/>
</dbReference>
<keyword evidence="5" id="KW-1185">Reference proteome</keyword>
<feature type="region of interest" description="Disordered" evidence="2">
    <location>
        <begin position="212"/>
        <end position="308"/>
    </location>
</feature>
<evidence type="ECO:0000313" key="4">
    <source>
        <dbReference type="EMBL" id="KAJ7018526.1"/>
    </source>
</evidence>
<evidence type="ECO:0000256" key="1">
    <source>
        <dbReference type="RuleBase" id="RU000383"/>
    </source>
</evidence>
<proteinExistence type="inferred from homology"/>
<keyword evidence="1" id="KW-0195">Cyclin</keyword>
<dbReference type="PANTHER" id="PTHR15615">
    <property type="match status" value="1"/>
</dbReference>
<feature type="compositionally biased region" description="Polar residues" evidence="2">
    <location>
        <begin position="222"/>
        <end position="248"/>
    </location>
</feature>
<comment type="similarity">
    <text evidence="1">Belongs to the cyclin family.</text>
</comment>
<feature type="domain" description="Cyclin-like" evidence="3">
    <location>
        <begin position="40"/>
        <end position="125"/>
    </location>
</feature>
<sequence length="384" mass="41650">MDPFYGNEYIAKLSAQFITHLFACLPYPPQSTHLHAKLPHFIAYAIHRTKLHSAVTYAALVLLQRVKARFPTARGSCGHRLFISAFMIASKVICDETYSNKSWSIVAQGMFTLREINQMEREMCNYLDWELTVDSPVLRDFADMVQRDFAPNSEGPYPTYSPRMVSKRAAKAGASTFTTPIPEPSFTTNHIPVFGQRCQATPTQTHLTPPSPIVLHPALHKNSASPMTPDTSTHSYSNTTSPALSISPSMPAGPATMVSDRLRRRTVPDGGQRRASEAPGGEARSQPADNRGDEQGPGGGGGGQSRSEITTLNQHISGGTGGAGGWVRLLGFGGGGGYAEAPTINYSIGTIERFFAASPSVADPLLMEIRNLLRMVVFLARPQC</sequence>
<dbReference type="InterPro" id="IPR006671">
    <property type="entry name" value="Cyclin_N"/>
</dbReference>
<dbReference type="PANTHER" id="PTHR15615:SF108">
    <property type="entry name" value="PROTEIN CNPPD1"/>
    <property type="match status" value="1"/>
</dbReference>
<evidence type="ECO:0000313" key="5">
    <source>
        <dbReference type="Proteomes" id="UP001218188"/>
    </source>
</evidence>